<proteinExistence type="predicted"/>
<evidence type="ECO:0000313" key="2">
    <source>
        <dbReference type="Proteomes" id="UP000762676"/>
    </source>
</evidence>
<gene>
    <name evidence="1" type="ORF">ElyMa_002736000</name>
</gene>
<evidence type="ECO:0000313" key="1">
    <source>
        <dbReference type="EMBL" id="GFR97035.1"/>
    </source>
</evidence>
<comment type="caution">
    <text evidence="1">The sequence shown here is derived from an EMBL/GenBank/DDBJ whole genome shotgun (WGS) entry which is preliminary data.</text>
</comment>
<keyword evidence="2" id="KW-1185">Reference proteome</keyword>
<reference evidence="1 2" key="1">
    <citation type="journal article" date="2021" name="Elife">
        <title>Chloroplast acquisition without the gene transfer in kleptoplastic sea slugs, Plakobranchus ocellatus.</title>
        <authorList>
            <person name="Maeda T."/>
            <person name="Takahashi S."/>
            <person name="Yoshida T."/>
            <person name="Shimamura S."/>
            <person name="Takaki Y."/>
            <person name="Nagai Y."/>
            <person name="Toyoda A."/>
            <person name="Suzuki Y."/>
            <person name="Arimoto A."/>
            <person name="Ishii H."/>
            <person name="Satoh N."/>
            <person name="Nishiyama T."/>
            <person name="Hasebe M."/>
            <person name="Maruyama T."/>
            <person name="Minagawa J."/>
            <person name="Obokata J."/>
            <person name="Shigenobu S."/>
        </authorList>
    </citation>
    <scope>NUCLEOTIDE SEQUENCE [LARGE SCALE GENOMIC DNA]</scope>
</reference>
<protein>
    <submittedName>
        <fullName evidence="1">Uncharacterized protein</fullName>
    </submittedName>
</protein>
<name>A0AAV4HJZ8_9GAST</name>
<accession>A0AAV4HJZ8</accession>
<organism evidence="1 2">
    <name type="scientific">Elysia marginata</name>
    <dbReference type="NCBI Taxonomy" id="1093978"/>
    <lineage>
        <taxon>Eukaryota</taxon>
        <taxon>Metazoa</taxon>
        <taxon>Spiralia</taxon>
        <taxon>Lophotrochozoa</taxon>
        <taxon>Mollusca</taxon>
        <taxon>Gastropoda</taxon>
        <taxon>Heterobranchia</taxon>
        <taxon>Euthyneura</taxon>
        <taxon>Panpulmonata</taxon>
        <taxon>Sacoglossa</taxon>
        <taxon>Placobranchoidea</taxon>
        <taxon>Plakobranchidae</taxon>
        <taxon>Elysia</taxon>
    </lineage>
</organism>
<sequence>MIWLKFSHLEALRSCRQVPKKKVASSVKRHRCKLTTYVEDDQKRFQVLTQQYKHNLCECSEASSVLSWEALEGVMTVITRQGLQFSEMDRDYTYILRMKTKEEEEKKTQACFGFCILFSKSHGEYNSGSLGYVSNMYTQIVC</sequence>
<dbReference type="AlphaFoldDB" id="A0AAV4HJZ8"/>
<dbReference type="Proteomes" id="UP000762676">
    <property type="component" value="Unassembled WGS sequence"/>
</dbReference>
<dbReference type="EMBL" id="BMAT01005613">
    <property type="protein sequence ID" value="GFR97035.1"/>
    <property type="molecule type" value="Genomic_DNA"/>
</dbReference>